<dbReference type="PROSITE" id="PS00478">
    <property type="entry name" value="LIM_DOMAIN_1"/>
    <property type="match status" value="1"/>
</dbReference>
<keyword evidence="8" id="KW-1185">Reference proteome</keyword>
<reference evidence="7 8" key="1">
    <citation type="submission" date="2020-10" db="EMBL/GenBank/DDBJ databases">
        <authorList>
            <person name="Klimov P.B."/>
            <person name="Dyachkov S.M."/>
            <person name="Chetverikov P.E."/>
        </authorList>
    </citation>
    <scope>NUCLEOTIDE SEQUENCE [LARGE SCALE GENOMIC DNA]</scope>
    <source>
        <strain evidence="7">BMOC 18-1129-001#AD2665</strain>
        <tissue evidence="7">Entire mites</tissue>
    </source>
</reference>
<dbReference type="Gene3D" id="2.10.110.10">
    <property type="entry name" value="Cysteine Rich Protein"/>
    <property type="match status" value="1"/>
</dbReference>
<dbReference type="CDD" id="cd09358">
    <property type="entry name" value="LIM_Mical_like"/>
    <property type="match status" value="1"/>
</dbReference>
<feature type="domain" description="LIM zinc-binding" evidence="6">
    <location>
        <begin position="229"/>
        <end position="289"/>
    </location>
</feature>
<dbReference type="SUPFAM" id="SSF57716">
    <property type="entry name" value="Glucocorticoid receptor-like (DNA-binding domain)"/>
    <property type="match status" value="2"/>
</dbReference>
<feature type="region of interest" description="Disordered" evidence="5">
    <location>
        <begin position="172"/>
        <end position="229"/>
    </location>
</feature>
<accession>A0ABQ7S5G7</accession>
<comment type="caution">
    <text evidence="7">The sequence shown here is derived from an EMBL/GenBank/DDBJ whole genome shotgun (WGS) entry which is preliminary data.</text>
</comment>
<feature type="compositionally biased region" description="Low complexity" evidence="5">
    <location>
        <begin position="26"/>
        <end position="41"/>
    </location>
</feature>
<proteinExistence type="predicted"/>
<evidence type="ECO:0000313" key="8">
    <source>
        <dbReference type="Proteomes" id="UP000825002"/>
    </source>
</evidence>
<evidence type="ECO:0000256" key="2">
    <source>
        <dbReference type="ARBA" id="ARBA00022833"/>
    </source>
</evidence>
<dbReference type="Pfam" id="PF00412">
    <property type="entry name" value="LIM"/>
    <property type="match status" value="1"/>
</dbReference>
<dbReference type="PANTHER" id="PTHR24206">
    <property type="entry name" value="OS06G0237300 PROTEIN"/>
    <property type="match status" value="1"/>
</dbReference>
<feature type="compositionally biased region" description="Low complexity" evidence="5">
    <location>
        <begin position="1"/>
        <end position="18"/>
    </location>
</feature>
<evidence type="ECO:0000259" key="6">
    <source>
        <dbReference type="PROSITE" id="PS50023"/>
    </source>
</evidence>
<name>A0ABQ7S5G7_9ACAR</name>
<feature type="compositionally biased region" description="Low complexity" evidence="5">
    <location>
        <begin position="50"/>
        <end position="96"/>
    </location>
</feature>
<feature type="non-terminal residue" evidence="7">
    <location>
        <position position="350"/>
    </location>
</feature>
<evidence type="ECO:0000256" key="5">
    <source>
        <dbReference type="SAM" id="MobiDB-lite"/>
    </source>
</evidence>
<feature type="region of interest" description="Disordered" evidence="5">
    <location>
        <begin position="1"/>
        <end position="127"/>
    </location>
</feature>
<organism evidence="7 8">
    <name type="scientific">Fragariocoptes setiger</name>
    <dbReference type="NCBI Taxonomy" id="1670756"/>
    <lineage>
        <taxon>Eukaryota</taxon>
        <taxon>Metazoa</taxon>
        <taxon>Ecdysozoa</taxon>
        <taxon>Arthropoda</taxon>
        <taxon>Chelicerata</taxon>
        <taxon>Arachnida</taxon>
        <taxon>Acari</taxon>
        <taxon>Acariformes</taxon>
        <taxon>Trombidiformes</taxon>
        <taxon>Prostigmata</taxon>
        <taxon>Eupodina</taxon>
        <taxon>Eriophyoidea</taxon>
        <taxon>Phytoptidae</taxon>
        <taxon>Fragariocoptes</taxon>
    </lineage>
</organism>
<keyword evidence="2 4" id="KW-0862">Zinc</keyword>
<dbReference type="EMBL" id="JAIFTH010001624">
    <property type="protein sequence ID" value="KAG9508485.1"/>
    <property type="molecule type" value="Genomic_DNA"/>
</dbReference>
<dbReference type="Proteomes" id="UP000825002">
    <property type="component" value="Unassembled WGS sequence"/>
</dbReference>
<feature type="compositionally biased region" description="Basic and acidic residues" evidence="5">
    <location>
        <begin position="100"/>
        <end position="119"/>
    </location>
</feature>
<evidence type="ECO:0000256" key="4">
    <source>
        <dbReference type="PROSITE-ProRule" id="PRU00125"/>
    </source>
</evidence>
<protein>
    <submittedName>
        <fullName evidence="7">LIM domain and actin-binding protein 1</fullName>
    </submittedName>
</protein>
<evidence type="ECO:0000313" key="7">
    <source>
        <dbReference type="EMBL" id="KAG9508485.1"/>
    </source>
</evidence>
<dbReference type="PROSITE" id="PS50023">
    <property type="entry name" value="LIM_DOMAIN_2"/>
    <property type="match status" value="1"/>
</dbReference>
<keyword evidence="1 4" id="KW-0479">Metal-binding</keyword>
<gene>
    <name evidence="7" type="primary">LIMA1</name>
    <name evidence="7" type="ORF">GZH46_03017</name>
</gene>
<evidence type="ECO:0000256" key="3">
    <source>
        <dbReference type="ARBA" id="ARBA00023038"/>
    </source>
</evidence>
<evidence type="ECO:0000256" key="1">
    <source>
        <dbReference type="ARBA" id="ARBA00022723"/>
    </source>
</evidence>
<dbReference type="SMART" id="SM00132">
    <property type="entry name" value="LIM"/>
    <property type="match status" value="1"/>
</dbReference>
<sequence length="350" mass="37724">MAPKTNNGSGSSSTTSNGKPRKNKQQQRQQQHQHQQQQQQQPVPASEQQPVAASAPDSPVVVANVASTTPTTPAATNNTHVATEAPPTAAAPAAKTSEIIAKESNDAKEKEKEIKERQQPVKVNHTSEVTANIQILEAKSVPVLEAGEKMAPAASLSGAVAASVAIVTDKATTQSSLSSSSSSNITQDNKDNKNTAQAKPATNGAKATTDNAARTQRRFSSQSSQDENSNCKVCDKHVYQMERILAVKSIYHKQCFRCLQCNIQLRIDNFASHEGRVYCKAHHRQLFQPKPTFDADDNDEMANKLPAAAAAAAAAKIITRQQQRSFLFLCFAATVQQFNDHANDHVSNFG</sequence>
<keyword evidence="3 4" id="KW-0440">LIM domain</keyword>
<dbReference type="InterPro" id="IPR001781">
    <property type="entry name" value="Znf_LIM"/>
</dbReference>